<accession>A0A1G6MYB1</accession>
<dbReference type="InterPro" id="IPR000182">
    <property type="entry name" value="GNAT_dom"/>
</dbReference>
<dbReference type="CDD" id="cd04301">
    <property type="entry name" value="NAT_SF"/>
    <property type="match status" value="1"/>
</dbReference>
<dbReference type="InterPro" id="IPR016181">
    <property type="entry name" value="Acyl_CoA_acyltransferase"/>
</dbReference>
<dbReference type="PANTHER" id="PTHR43617">
    <property type="entry name" value="L-AMINO ACID N-ACETYLTRANSFERASE"/>
    <property type="match status" value="1"/>
</dbReference>
<organism evidence="1 2">
    <name type="scientific">Nocardioides lianchengensis</name>
    <dbReference type="NCBI Taxonomy" id="1045774"/>
    <lineage>
        <taxon>Bacteria</taxon>
        <taxon>Bacillati</taxon>
        <taxon>Actinomycetota</taxon>
        <taxon>Actinomycetes</taxon>
        <taxon>Propionibacteriales</taxon>
        <taxon>Nocardioidaceae</taxon>
        <taxon>Nocardioides</taxon>
    </lineage>
</organism>
<dbReference type="EMBL" id="FMZM01000003">
    <property type="protein sequence ID" value="SDC60560.1"/>
    <property type="molecule type" value="Genomic_DNA"/>
</dbReference>
<reference evidence="1 2" key="1">
    <citation type="submission" date="2016-10" db="EMBL/GenBank/DDBJ databases">
        <authorList>
            <person name="de Groot N.N."/>
        </authorList>
    </citation>
    <scope>NUCLEOTIDE SEQUENCE [LARGE SCALE GENOMIC DNA]</scope>
    <source>
        <strain evidence="1 2">CGMCC 4.6858</strain>
    </source>
</reference>
<dbReference type="STRING" id="1045774.SAMN05421872_10375"/>
<dbReference type="AlphaFoldDB" id="A0A1G6MYB1"/>
<evidence type="ECO:0000313" key="1">
    <source>
        <dbReference type="EMBL" id="SDC60560.1"/>
    </source>
</evidence>
<sequence length="293" mass="31826">MSEVLLRPMRVEDVPVAERLSAESFYELDVRLHRPGLPVPERRPPTRADNWITRTTHFLDTDPGGCWVAEVDGELVGFATSFVRELTWFLATFAVRPGLQGRGLGKRLLDAAMEHGRGCLRGMLSASSDPKAVRRYRLAGFSLHPQMFLSGTVDRSAIPVVGKVREGTAGDVDLLDSLDRRTRGSAHGPDHALMLASWRLLVSDTSTGSGYAYAGPDGSLALLAASDRRTASRLLWAVLADTTGETLVPHLTAANEWAVDVGLAARLDLHQEGYLGLRGMKPPAPYVHNGALL</sequence>
<dbReference type="GO" id="GO:0005840">
    <property type="term" value="C:ribosome"/>
    <property type="evidence" value="ECO:0007669"/>
    <property type="project" value="UniProtKB-KW"/>
</dbReference>
<dbReference type="Gene3D" id="3.40.630.30">
    <property type="match status" value="1"/>
</dbReference>
<protein>
    <submittedName>
        <fullName evidence="1">Ribosomal protein S18 acetylase RimI</fullName>
    </submittedName>
</protein>
<dbReference type="Pfam" id="PF00583">
    <property type="entry name" value="Acetyltransf_1"/>
    <property type="match status" value="1"/>
</dbReference>
<gene>
    <name evidence="1" type="ORF">SAMN05421872_10375</name>
</gene>
<dbReference type="SUPFAM" id="SSF55729">
    <property type="entry name" value="Acyl-CoA N-acyltransferases (Nat)"/>
    <property type="match status" value="1"/>
</dbReference>
<dbReference type="Proteomes" id="UP000199034">
    <property type="component" value="Unassembled WGS sequence"/>
</dbReference>
<dbReference type="InterPro" id="IPR050276">
    <property type="entry name" value="MshD_Acetyltransferase"/>
</dbReference>
<dbReference type="OrthoDB" id="3767306at2"/>
<keyword evidence="2" id="KW-1185">Reference proteome</keyword>
<keyword evidence="1" id="KW-0689">Ribosomal protein</keyword>
<dbReference type="PROSITE" id="PS51186">
    <property type="entry name" value="GNAT"/>
    <property type="match status" value="1"/>
</dbReference>
<dbReference type="RefSeq" id="WP_090852426.1">
    <property type="nucleotide sequence ID" value="NZ_FMZM01000003.1"/>
</dbReference>
<proteinExistence type="predicted"/>
<name>A0A1G6MYB1_9ACTN</name>
<evidence type="ECO:0000313" key="2">
    <source>
        <dbReference type="Proteomes" id="UP000199034"/>
    </source>
</evidence>
<dbReference type="GO" id="GO:0016747">
    <property type="term" value="F:acyltransferase activity, transferring groups other than amino-acyl groups"/>
    <property type="evidence" value="ECO:0007669"/>
    <property type="project" value="InterPro"/>
</dbReference>
<keyword evidence="1" id="KW-0687">Ribonucleoprotein</keyword>